<dbReference type="Pfam" id="PF00481">
    <property type="entry name" value="PP2C"/>
    <property type="match status" value="2"/>
</dbReference>
<dbReference type="SUPFAM" id="SSF81606">
    <property type="entry name" value="PP2C-like"/>
    <property type="match status" value="1"/>
</dbReference>
<evidence type="ECO:0000313" key="7">
    <source>
        <dbReference type="EnsemblMetazoa" id="ENSAATROPP010311"/>
    </source>
</evidence>
<dbReference type="InterPro" id="IPR001932">
    <property type="entry name" value="PPM-type_phosphatase-like_dom"/>
</dbReference>
<sequence length="563" mass="59990">MSVVATAAAVMLPSASTVVGRGVGASANDGSDSGGGSNTTSADCRVTADRTSEQGSPDVGQQQPAVEVISRGRMRRMATSMICQRYHHLQLQSICVSTETEQPEVWSRGFIRRISSSLGFGKPGGPRSGKLAMLASAAEKNSWDERTTGSAVYAVQGRRAKMEDRYVISENINNCGISLFAIFDGHGGEYAAEFAKTVLVKNINQKLQQSSAIADGRESLPGAEPNAKPPKADCGVDARDSGPPKQGNEREEVNERYKLNAGGNGNGNDPPGSAAVQRRQSFRKSKTEDAIGIGGAAGGAGAGGAINSNQQLENDLLSKYMGNQSPARQQVKKNLLNGTSGTGPAPVKPKTYEARCYVQDGSINFGKIITDEVLAADYDLVEAAKRMSDFAGTTALIAVIHRSKLIVANVGDSRGVMCDYKGNAIPLSFDHKPQQVREQKRIADAGGFIAFKGVWRVAGILATSRALGDYPLKEKNLVIADPDILSFDLVDHRPQFLILASDGLWDTFTNEEAVAYVRERLDEPHFGAKSIALQSYSRGSVDNITVLVVVLKNGRYEVGSSSD</sequence>
<dbReference type="EnsemblMetazoa" id="ENSAATROPT011404">
    <property type="protein sequence ID" value="ENSAATROPP010311"/>
    <property type="gene ID" value="ENSAATROPG009288"/>
</dbReference>
<evidence type="ECO:0000256" key="3">
    <source>
        <dbReference type="ARBA" id="ARBA00022912"/>
    </source>
</evidence>
<feature type="compositionally biased region" description="Basic and acidic residues" evidence="5">
    <location>
        <begin position="230"/>
        <end position="258"/>
    </location>
</feature>
<dbReference type="PANTHER" id="PTHR47992">
    <property type="entry name" value="PROTEIN PHOSPHATASE"/>
    <property type="match status" value="1"/>
</dbReference>
<dbReference type="Gene3D" id="3.60.40.10">
    <property type="entry name" value="PPM-type phosphatase domain"/>
    <property type="match status" value="2"/>
</dbReference>
<evidence type="ECO:0000313" key="8">
    <source>
        <dbReference type="Proteomes" id="UP000075880"/>
    </source>
</evidence>
<proteinExistence type="inferred from homology"/>
<dbReference type="InterPro" id="IPR015655">
    <property type="entry name" value="PP2C"/>
</dbReference>
<organism evidence="7 8">
    <name type="scientific">Anopheles atroparvus</name>
    <name type="common">European mosquito</name>
    <dbReference type="NCBI Taxonomy" id="41427"/>
    <lineage>
        <taxon>Eukaryota</taxon>
        <taxon>Metazoa</taxon>
        <taxon>Ecdysozoa</taxon>
        <taxon>Arthropoda</taxon>
        <taxon>Hexapoda</taxon>
        <taxon>Insecta</taxon>
        <taxon>Pterygota</taxon>
        <taxon>Neoptera</taxon>
        <taxon>Endopterygota</taxon>
        <taxon>Diptera</taxon>
        <taxon>Nematocera</taxon>
        <taxon>Culicoidea</taxon>
        <taxon>Culicidae</taxon>
        <taxon>Anophelinae</taxon>
        <taxon>Anopheles</taxon>
    </lineage>
</organism>
<evidence type="ECO:0000256" key="1">
    <source>
        <dbReference type="ARBA" id="ARBA00022723"/>
    </source>
</evidence>
<keyword evidence="1" id="KW-0479">Metal-binding</keyword>
<keyword evidence="8" id="KW-1185">Reference proteome</keyword>
<accession>A0AAG5DGJ3</accession>
<dbReference type="CDD" id="cd00143">
    <property type="entry name" value="PP2Cc"/>
    <property type="match status" value="1"/>
</dbReference>
<keyword evidence="2 4" id="KW-0378">Hydrolase</keyword>
<feature type="region of interest" description="Disordered" evidence="5">
    <location>
        <begin position="26"/>
        <end position="64"/>
    </location>
</feature>
<feature type="compositionally biased region" description="Polar residues" evidence="5">
    <location>
        <begin position="53"/>
        <end position="64"/>
    </location>
</feature>
<evidence type="ECO:0000256" key="4">
    <source>
        <dbReference type="RuleBase" id="RU003465"/>
    </source>
</evidence>
<dbReference type="GO" id="GO:0046872">
    <property type="term" value="F:metal ion binding"/>
    <property type="evidence" value="ECO:0007669"/>
    <property type="project" value="UniProtKB-KW"/>
</dbReference>
<dbReference type="PROSITE" id="PS51746">
    <property type="entry name" value="PPM_2"/>
    <property type="match status" value="1"/>
</dbReference>
<protein>
    <recommendedName>
        <fullName evidence="6">PPM-type phosphatase domain-containing protein</fullName>
    </recommendedName>
</protein>
<dbReference type="InterPro" id="IPR000222">
    <property type="entry name" value="PP2C_BS"/>
</dbReference>
<reference evidence="7" key="1">
    <citation type="submission" date="2024-04" db="UniProtKB">
        <authorList>
            <consortium name="EnsemblMetazoa"/>
        </authorList>
    </citation>
    <scope>IDENTIFICATION</scope>
    <source>
        <strain evidence="7">EBRO</strain>
    </source>
</reference>
<dbReference type="GO" id="GO:0004722">
    <property type="term" value="F:protein serine/threonine phosphatase activity"/>
    <property type="evidence" value="ECO:0007669"/>
    <property type="project" value="InterPro"/>
</dbReference>
<name>A0AAG5DGJ3_ANOAO</name>
<dbReference type="SMART" id="SM00332">
    <property type="entry name" value="PP2Cc"/>
    <property type="match status" value="1"/>
</dbReference>
<evidence type="ECO:0000256" key="5">
    <source>
        <dbReference type="SAM" id="MobiDB-lite"/>
    </source>
</evidence>
<dbReference type="InterPro" id="IPR036457">
    <property type="entry name" value="PPM-type-like_dom_sf"/>
</dbReference>
<evidence type="ECO:0000256" key="2">
    <source>
        <dbReference type="ARBA" id="ARBA00022801"/>
    </source>
</evidence>
<keyword evidence="3 4" id="KW-0904">Protein phosphatase</keyword>
<dbReference type="PROSITE" id="PS01032">
    <property type="entry name" value="PPM_1"/>
    <property type="match status" value="1"/>
</dbReference>
<comment type="similarity">
    <text evidence="4">Belongs to the PP2C family.</text>
</comment>
<dbReference type="Proteomes" id="UP000075880">
    <property type="component" value="Unassembled WGS sequence"/>
</dbReference>
<dbReference type="AlphaFoldDB" id="A0AAG5DGJ3"/>
<feature type="region of interest" description="Disordered" evidence="5">
    <location>
        <begin position="212"/>
        <end position="289"/>
    </location>
</feature>
<evidence type="ECO:0000259" key="6">
    <source>
        <dbReference type="PROSITE" id="PS51746"/>
    </source>
</evidence>
<feature type="domain" description="PPM-type phosphatase" evidence="6">
    <location>
        <begin position="149"/>
        <end position="551"/>
    </location>
</feature>